<dbReference type="EMBL" id="JBHTAH010000009">
    <property type="protein sequence ID" value="MFC7070258.1"/>
    <property type="molecule type" value="Genomic_DNA"/>
</dbReference>
<sequence length="74" mass="7467">MSDDATGAGGDAGTSDDHAELREPVATFLGEADDVYDEYDKGYVDADAALSVLASSLADLRAAADGAEAPDDGE</sequence>
<evidence type="ECO:0000256" key="1">
    <source>
        <dbReference type="SAM" id="MobiDB-lite"/>
    </source>
</evidence>
<comment type="caution">
    <text evidence="2">The sequence shown here is derived from an EMBL/GenBank/DDBJ whole genome shotgun (WGS) entry which is preliminary data.</text>
</comment>
<evidence type="ECO:0000313" key="2">
    <source>
        <dbReference type="EMBL" id="MFC7070258.1"/>
    </source>
</evidence>
<dbReference type="AlphaFoldDB" id="A0ABD5WBG2"/>
<reference evidence="2 3" key="1">
    <citation type="journal article" date="2019" name="Int. J. Syst. Evol. Microbiol.">
        <title>The Global Catalogue of Microorganisms (GCM) 10K type strain sequencing project: providing services to taxonomists for standard genome sequencing and annotation.</title>
        <authorList>
            <consortium name="The Broad Institute Genomics Platform"/>
            <consortium name="The Broad Institute Genome Sequencing Center for Infectious Disease"/>
            <person name="Wu L."/>
            <person name="Ma J."/>
        </authorList>
    </citation>
    <scope>NUCLEOTIDE SEQUENCE [LARGE SCALE GENOMIC DNA]</scope>
    <source>
        <strain evidence="2 3">DT31</strain>
    </source>
</reference>
<organism evidence="2 3">
    <name type="scientific">Halobaculum lipolyticum</name>
    <dbReference type="NCBI Taxonomy" id="3032001"/>
    <lineage>
        <taxon>Archaea</taxon>
        <taxon>Methanobacteriati</taxon>
        <taxon>Methanobacteriota</taxon>
        <taxon>Stenosarchaea group</taxon>
        <taxon>Halobacteria</taxon>
        <taxon>Halobacteriales</taxon>
        <taxon>Haloferacaceae</taxon>
        <taxon>Halobaculum</taxon>
    </lineage>
</organism>
<gene>
    <name evidence="2" type="ORF">ACFQL9_11450</name>
</gene>
<name>A0ABD5WBG2_9EURY</name>
<keyword evidence="3" id="KW-1185">Reference proteome</keyword>
<accession>A0ABD5WBG2</accession>
<evidence type="ECO:0000313" key="3">
    <source>
        <dbReference type="Proteomes" id="UP001596461"/>
    </source>
</evidence>
<feature type="region of interest" description="Disordered" evidence="1">
    <location>
        <begin position="1"/>
        <end position="21"/>
    </location>
</feature>
<dbReference type="GeneID" id="81125982"/>
<dbReference type="RefSeq" id="WP_284031117.1">
    <property type="nucleotide sequence ID" value="NZ_CP126154.1"/>
</dbReference>
<dbReference type="Proteomes" id="UP001596461">
    <property type="component" value="Unassembled WGS sequence"/>
</dbReference>
<proteinExistence type="predicted"/>
<protein>
    <submittedName>
        <fullName evidence="2">Uncharacterized protein</fullName>
    </submittedName>
</protein>